<evidence type="ECO:0000313" key="2">
    <source>
        <dbReference type="Proteomes" id="UP000076420"/>
    </source>
</evidence>
<evidence type="ECO:0008006" key="3">
    <source>
        <dbReference type="Google" id="ProtNLM"/>
    </source>
</evidence>
<dbReference type="VEuPathDB" id="VectorBase:BGLAX_044376"/>
<dbReference type="Proteomes" id="UP000076420">
    <property type="component" value="Unassembled WGS sequence"/>
</dbReference>
<dbReference type="EnsemblMetazoa" id="BGLB024569-RA">
    <property type="protein sequence ID" value="BGLB024569-PA"/>
    <property type="gene ID" value="BGLB024569"/>
</dbReference>
<accession>A0A2C9KX83</accession>
<name>A0A2C9KX83_BIOGL</name>
<sequence length="167" mass="18417">PHGFECTRMIGPQCTDETGPKCTDVTGPECTDVTGPECTDVTGPECTDVTGPECTELAGLECTEIIDPEQFSYFAVVIQWDQREAILFDGTALFDRANVKWVNVTARNEVLWSVGHYKFIDAKITKHVLISVMNVFGCYFYGYTPVSGYMYPGGYIVSPINLPCSSD</sequence>
<proteinExistence type="predicted"/>
<dbReference type="KEGG" id="bgt:106077608"/>
<organism evidence="1 2">
    <name type="scientific">Biomphalaria glabrata</name>
    <name type="common">Bloodfluke planorb</name>
    <name type="synonym">Freshwater snail</name>
    <dbReference type="NCBI Taxonomy" id="6526"/>
    <lineage>
        <taxon>Eukaryota</taxon>
        <taxon>Metazoa</taxon>
        <taxon>Spiralia</taxon>
        <taxon>Lophotrochozoa</taxon>
        <taxon>Mollusca</taxon>
        <taxon>Gastropoda</taxon>
        <taxon>Heterobranchia</taxon>
        <taxon>Euthyneura</taxon>
        <taxon>Panpulmonata</taxon>
        <taxon>Hygrophila</taxon>
        <taxon>Lymnaeoidea</taxon>
        <taxon>Planorbidae</taxon>
        <taxon>Biomphalaria</taxon>
    </lineage>
</organism>
<evidence type="ECO:0000313" key="1">
    <source>
        <dbReference type="EnsemblMetazoa" id="BGLB024569-PA"/>
    </source>
</evidence>
<reference evidence="1" key="1">
    <citation type="submission" date="2020-05" db="UniProtKB">
        <authorList>
            <consortium name="EnsemblMetazoa"/>
        </authorList>
    </citation>
    <scope>IDENTIFICATION</scope>
    <source>
        <strain evidence="1">BB02</strain>
    </source>
</reference>
<dbReference type="AlphaFoldDB" id="A0A2C9KX83"/>
<protein>
    <recommendedName>
        <fullName evidence="3">IgGFc-binding protein N-terminal domain-containing protein</fullName>
    </recommendedName>
</protein>
<gene>
    <name evidence="1" type="primary">106077608</name>
</gene>
<dbReference type="VEuPathDB" id="VectorBase:BGLB024569"/>